<reference evidence="9 10" key="1">
    <citation type="submission" date="2024-06" db="EMBL/GenBank/DDBJ databases">
        <title>The Natural Products Discovery Center: Release of the First 8490 Sequenced Strains for Exploring Actinobacteria Biosynthetic Diversity.</title>
        <authorList>
            <person name="Kalkreuter E."/>
            <person name="Kautsar S.A."/>
            <person name="Yang D."/>
            <person name="Bader C.D."/>
            <person name="Teijaro C.N."/>
            <person name="Fluegel L."/>
            <person name="Davis C.M."/>
            <person name="Simpson J.R."/>
            <person name="Lauterbach L."/>
            <person name="Steele A.D."/>
            <person name="Gui C."/>
            <person name="Meng S."/>
            <person name="Li G."/>
            <person name="Viehrig K."/>
            <person name="Ye F."/>
            <person name="Su P."/>
            <person name="Kiefer A.F."/>
            <person name="Nichols A."/>
            <person name="Cepeda A.J."/>
            <person name="Yan W."/>
            <person name="Fan B."/>
            <person name="Jiang Y."/>
            <person name="Adhikari A."/>
            <person name="Zheng C.-J."/>
            <person name="Schuster L."/>
            <person name="Cowan T.M."/>
            <person name="Smanski M.J."/>
            <person name="Chevrette M.G."/>
            <person name="De Carvalho L.P.S."/>
            <person name="Shen B."/>
        </authorList>
    </citation>
    <scope>NUCLEOTIDE SEQUENCE [LARGE SCALE GENOMIC DNA]</scope>
    <source>
        <strain evidence="9 10">NPDC048946</strain>
    </source>
</reference>
<dbReference type="Gene3D" id="3.30.200.20">
    <property type="entry name" value="Phosphorylase Kinase, domain 1"/>
    <property type="match status" value="1"/>
</dbReference>
<evidence type="ECO:0000256" key="3">
    <source>
        <dbReference type="ARBA" id="ARBA00022777"/>
    </source>
</evidence>
<feature type="compositionally biased region" description="Pro residues" evidence="6">
    <location>
        <begin position="521"/>
        <end position="531"/>
    </location>
</feature>
<feature type="compositionally biased region" description="Low complexity" evidence="6">
    <location>
        <begin position="447"/>
        <end position="461"/>
    </location>
</feature>
<dbReference type="SMART" id="SM00220">
    <property type="entry name" value="S_TKc"/>
    <property type="match status" value="1"/>
</dbReference>
<gene>
    <name evidence="9" type="ORF">AB0C36_00995</name>
</gene>
<dbReference type="RefSeq" id="WP_358347258.1">
    <property type="nucleotide sequence ID" value="NZ_JBEZFP010000001.1"/>
</dbReference>
<dbReference type="EMBL" id="JBEZFP010000001">
    <property type="protein sequence ID" value="MEU8132064.1"/>
    <property type="molecule type" value="Genomic_DNA"/>
</dbReference>
<feature type="region of interest" description="Disordered" evidence="6">
    <location>
        <begin position="410"/>
        <end position="531"/>
    </location>
</feature>
<comment type="caution">
    <text evidence="9">The sequence shown here is derived from an EMBL/GenBank/DDBJ whole genome shotgun (WGS) entry which is preliminary data.</text>
</comment>
<evidence type="ECO:0000256" key="4">
    <source>
        <dbReference type="ARBA" id="ARBA00022840"/>
    </source>
</evidence>
<dbReference type="InterPro" id="IPR008271">
    <property type="entry name" value="Ser/Thr_kinase_AS"/>
</dbReference>
<protein>
    <submittedName>
        <fullName evidence="9">Protein kinase</fullName>
    </submittedName>
</protein>
<dbReference type="PANTHER" id="PTHR43289">
    <property type="entry name" value="MITOGEN-ACTIVATED PROTEIN KINASE KINASE KINASE 20-RELATED"/>
    <property type="match status" value="1"/>
</dbReference>
<feature type="domain" description="Protein kinase" evidence="8">
    <location>
        <begin position="24"/>
        <end position="290"/>
    </location>
</feature>
<organism evidence="9 10">
    <name type="scientific">Streptodolium elevatio</name>
    <dbReference type="NCBI Taxonomy" id="3157996"/>
    <lineage>
        <taxon>Bacteria</taxon>
        <taxon>Bacillati</taxon>
        <taxon>Actinomycetota</taxon>
        <taxon>Actinomycetes</taxon>
        <taxon>Kitasatosporales</taxon>
        <taxon>Streptomycetaceae</taxon>
        <taxon>Streptodolium</taxon>
    </lineage>
</organism>
<name>A0ABV3DAN1_9ACTN</name>
<feature type="transmembrane region" description="Helical" evidence="7">
    <location>
        <begin position="383"/>
        <end position="407"/>
    </location>
</feature>
<sequence length="531" mass="55996">MGQPQRPDDEVSGTQVRTVGAGRYELGRQLGRGGMAEVSMAHDVRLGRTVAVKTLRPDLAQDPVARSRFGREAQNAASLNHPAIVSVYDTGEDRIGPELVPFIVMECVEGRTVRELLSEGSPIPQEQALRITEGVLEALEYSHRHGIIHRDIKPANVIITNSGAVKVMDFGIARALHSAATTMTQTGMVMGTPQYLSPEQALGRTVDARSDLYSSGCLLYELLALRPPFNGDTPLSVVYQHVQDDPRPPSASDARIPAHLDAIALKALAKNPDDRYQTAEEMRMDIRRVLAGQTVHVAPPTTRIPAQPPGGTTRQHQAWSAGATGSMAAAPTARLGGPVPGGPDSMRTGPLPGGPLSLPTNDGGTGAMPMVEDDRDERRRSGFFYAMIAVVVVMVIAGVTFAVLTLMKPGDDEGDKKNPNAPGTVTSNSQTQTDESSPGANNPLPDPTYTESETTRTSSPPRTAPNPGQTAPSGNPQTNNQTSRPPSTSSQPTTTKPATSAPPTSDPPTSNPATNTKPATSGPPPTSNPAG</sequence>
<keyword evidence="1" id="KW-0808">Transferase</keyword>
<dbReference type="PANTHER" id="PTHR43289:SF34">
    <property type="entry name" value="SERINE_THREONINE-PROTEIN KINASE YBDM-RELATED"/>
    <property type="match status" value="1"/>
</dbReference>
<feature type="compositionally biased region" description="Low complexity" evidence="6">
    <location>
        <begin position="478"/>
        <end position="503"/>
    </location>
</feature>
<feature type="binding site" evidence="5">
    <location>
        <position position="53"/>
    </location>
    <ligand>
        <name>ATP</name>
        <dbReference type="ChEBI" id="CHEBI:30616"/>
    </ligand>
</feature>
<dbReference type="GO" id="GO:0016301">
    <property type="term" value="F:kinase activity"/>
    <property type="evidence" value="ECO:0007669"/>
    <property type="project" value="UniProtKB-KW"/>
</dbReference>
<dbReference type="Pfam" id="PF00069">
    <property type="entry name" value="Pkinase"/>
    <property type="match status" value="1"/>
</dbReference>
<keyword evidence="7" id="KW-1133">Transmembrane helix</keyword>
<evidence type="ECO:0000256" key="2">
    <source>
        <dbReference type="ARBA" id="ARBA00022741"/>
    </source>
</evidence>
<dbReference type="PROSITE" id="PS00107">
    <property type="entry name" value="PROTEIN_KINASE_ATP"/>
    <property type="match status" value="1"/>
</dbReference>
<dbReference type="SUPFAM" id="SSF56112">
    <property type="entry name" value="Protein kinase-like (PK-like)"/>
    <property type="match status" value="1"/>
</dbReference>
<evidence type="ECO:0000256" key="7">
    <source>
        <dbReference type="SAM" id="Phobius"/>
    </source>
</evidence>
<dbReference type="InterPro" id="IPR017441">
    <property type="entry name" value="Protein_kinase_ATP_BS"/>
</dbReference>
<dbReference type="PROSITE" id="PS50011">
    <property type="entry name" value="PROTEIN_KINASE_DOM"/>
    <property type="match status" value="1"/>
</dbReference>
<feature type="compositionally biased region" description="Polar residues" evidence="6">
    <location>
        <begin position="466"/>
        <end position="477"/>
    </location>
</feature>
<dbReference type="InterPro" id="IPR000719">
    <property type="entry name" value="Prot_kinase_dom"/>
</dbReference>
<evidence type="ECO:0000256" key="6">
    <source>
        <dbReference type="SAM" id="MobiDB-lite"/>
    </source>
</evidence>
<evidence type="ECO:0000259" key="8">
    <source>
        <dbReference type="PROSITE" id="PS50011"/>
    </source>
</evidence>
<feature type="region of interest" description="Disordered" evidence="6">
    <location>
        <begin position="299"/>
        <end position="371"/>
    </location>
</feature>
<keyword evidence="4 5" id="KW-0067">ATP-binding</keyword>
<dbReference type="Gene3D" id="1.10.510.10">
    <property type="entry name" value="Transferase(Phosphotransferase) domain 1"/>
    <property type="match status" value="1"/>
</dbReference>
<keyword evidence="3 9" id="KW-0418">Kinase</keyword>
<dbReference type="PROSITE" id="PS00108">
    <property type="entry name" value="PROTEIN_KINASE_ST"/>
    <property type="match status" value="1"/>
</dbReference>
<dbReference type="CDD" id="cd14014">
    <property type="entry name" value="STKc_PknB_like"/>
    <property type="match status" value="1"/>
</dbReference>
<proteinExistence type="predicted"/>
<evidence type="ECO:0000256" key="1">
    <source>
        <dbReference type="ARBA" id="ARBA00022679"/>
    </source>
</evidence>
<evidence type="ECO:0000256" key="5">
    <source>
        <dbReference type="PROSITE-ProRule" id="PRU10141"/>
    </source>
</evidence>
<dbReference type="InterPro" id="IPR011009">
    <property type="entry name" value="Kinase-like_dom_sf"/>
</dbReference>
<accession>A0ABV3DAN1</accession>
<evidence type="ECO:0000313" key="10">
    <source>
        <dbReference type="Proteomes" id="UP001551482"/>
    </source>
</evidence>
<evidence type="ECO:0000313" key="9">
    <source>
        <dbReference type="EMBL" id="MEU8132064.1"/>
    </source>
</evidence>
<feature type="compositionally biased region" description="Polar residues" evidence="6">
    <location>
        <begin position="421"/>
        <end position="440"/>
    </location>
</feature>
<keyword evidence="7" id="KW-0472">Membrane</keyword>
<keyword evidence="7" id="KW-0812">Transmembrane</keyword>
<dbReference type="Proteomes" id="UP001551482">
    <property type="component" value="Unassembled WGS sequence"/>
</dbReference>
<keyword evidence="2 5" id="KW-0547">Nucleotide-binding</keyword>
<keyword evidence="10" id="KW-1185">Reference proteome</keyword>